<feature type="chain" id="PRO_5039179383" evidence="1">
    <location>
        <begin position="21"/>
        <end position="77"/>
    </location>
</feature>
<sequence length="77" mass="7986">MPRKGIALAAAAAVSSVLFAAVPATAVSPAQTRAGGPPYPYADCVKEAKRQTKGTDHAARSLCDKLVKKGWIKPPRA</sequence>
<accession>A0A1E7K5X6</accession>
<protein>
    <submittedName>
        <fullName evidence="2">Uncharacterized protein</fullName>
    </submittedName>
</protein>
<proteinExistence type="predicted"/>
<evidence type="ECO:0000256" key="1">
    <source>
        <dbReference type="SAM" id="SignalP"/>
    </source>
</evidence>
<dbReference type="AlphaFoldDB" id="A0A1E7K5X6"/>
<gene>
    <name evidence="2" type="ORF">AN217_17620</name>
</gene>
<keyword evidence="1" id="KW-0732">Signal</keyword>
<dbReference type="Proteomes" id="UP000175829">
    <property type="component" value="Unassembled WGS sequence"/>
</dbReference>
<comment type="caution">
    <text evidence="2">The sequence shown here is derived from an EMBL/GenBank/DDBJ whole genome shotgun (WGS) entry which is preliminary data.</text>
</comment>
<evidence type="ECO:0000313" key="2">
    <source>
        <dbReference type="EMBL" id="OEU99330.1"/>
    </source>
</evidence>
<feature type="signal peptide" evidence="1">
    <location>
        <begin position="1"/>
        <end position="20"/>
    </location>
</feature>
<dbReference type="PATRIC" id="fig|943816.4.peg.3011"/>
<dbReference type="RefSeq" id="WP_019359191.1">
    <property type="nucleotide sequence ID" value="NZ_LJGV01000022.1"/>
</dbReference>
<evidence type="ECO:0000313" key="3">
    <source>
        <dbReference type="Proteomes" id="UP000175829"/>
    </source>
</evidence>
<reference evidence="2 3" key="1">
    <citation type="journal article" date="2016" name="Front. Microbiol.">
        <title>Comparative Genomics Analysis of Streptomyces Species Reveals Their Adaptation to the Marine Environment and Their Diversity at the Genomic Level.</title>
        <authorList>
            <person name="Tian X."/>
            <person name="Zhang Z."/>
            <person name="Yang T."/>
            <person name="Chen M."/>
            <person name="Li J."/>
            <person name="Chen F."/>
            <person name="Yang J."/>
            <person name="Li W."/>
            <person name="Zhang B."/>
            <person name="Zhang Z."/>
            <person name="Wu J."/>
            <person name="Zhang C."/>
            <person name="Long L."/>
            <person name="Xiao J."/>
        </authorList>
    </citation>
    <scope>NUCLEOTIDE SEQUENCE [LARGE SCALE GENOMIC DNA]</scope>
    <source>
        <strain evidence="2 3">SCSIO M10379</strain>
    </source>
</reference>
<dbReference type="EMBL" id="LJGV01000022">
    <property type="protein sequence ID" value="OEU99330.1"/>
    <property type="molecule type" value="Genomic_DNA"/>
</dbReference>
<organism evidence="2 3">
    <name type="scientific">Streptomyces qinglanensis</name>
    <dbReference type="NCBI Taxonomy" id="943816"/>
    <lineage>
        <taxon>Bacteria</taxon>
        <taxon>Bacillati</taxon>
        <taxon>Actinomycetota</taxon>
        <taxon>Actinomycetes</taxon>
        <taxon>Kitasatosporales</taxon>
        <taxon>Streptomycetaceae</taxon>
        <taxon>Streptomyces</taxon>
    </lineage>
</organism>
<name>A0A1E7K5X6_9ACTN</name>